<organism evidence="2 3">
    <name type="scientific">Asparagus officinalis</name>
    <name type="common">Garden asparagus</name>
    <dbReference type="NCBI Taxonomy" id="4686"/>
    <lineage>
        <taxon>Eukaryota</taxon>
        <taxon>Viridiplantae</taxon>
        <taxon>Streptophyta</taxon>
        <taxon>Embryophyta</taxon>
        <taxon>Tracheophyta</taxon>
        <taxon>Spermatophyta</taxon>
        <taxon>Magnoliopsida</taxon>
        <taxon>Liliopsida</taxon>
        <taxon>Asparagales</taxon>
        <taxon>Asparagaceae</taxon>
        <taxon>Asparagoideae</taxon>
        <taxon>Asparagus</taxon>
    </lineage>
</organism>
<evidence type="ECO:0000313" key="3">
    <source>
        <dbReference type="Proteomes" id="UP000243459"/>
    </source>
</evidence>
<reference evidence="3" key="1">
    <citation type="journal article" date="2017" name="Nat. Commun.">
        <title>The asparagus genome sheds light on the origin and evolution of a young Y chromosome.</title>
        <authorList>
            <person name="Harkess A."/>
            <person name="Zhou J."/>
            <person name="Xu C."/>
            <person name="Bowers J.E."/>
            <person name="Van der Hulst R."/>
            <person name="Ayyampalayam S."/>
            <person name="Mercati F."/>
            <person name="Riccardi P."/>
            <person name="McKain M.R."/>
            <person name="Kakrana A."/>
            <person name="Tang H."/>
            <person name="Ray J."/>
            <person name="Groenendijk J."/>
            <person name="Arikit S."/>
            <person name="Mathioni S.M."/>
            <person name="Nakano M."/>
            <person name="Shan H."/>
            <person name="Telgmann-Rauber A."/>
            <person name="Kanno A."/>
            <person name="Yue Z."/>
            <person name="Chen H."/>
            <person name="Li W."/>
            <person name="Chen Y."/>
            <person name="Xu X."/>
            <person name="Zhang Y."/>
            <person name="Luo S."/>
            <person name="Chen H."/>
            <person name="Gao J."/>
            <person name="Mao Z."/>
            <person name="Pires J.C."/>
            <person name="Luo M."/>
            <person name="Kudrna D."/>
            <person name="Wing R.A."/>
            <person name="Meyers B.C."/>
            <person name="Yi K."/>
            <person name="Kong H."/>
            <person name="Lavrijsen P."/>
            <person name="Sunseri F."/>
            <person name="Falavigna A."/>
            <person name="Ye Y."/>
            <person name="Leebens-Mack J.H."/>
            <person name="Chen G."/>
        </authorList>
    </citation>
    <scope>NUCLEOTIDE SEQUENCE [LARGE SCALE GENOMIC DNA]</scope>
    <source>
        <strain evidence="3">cv. DH0086</strain>
    </source>
</reference>
<gene>
    <name evidence="2" type="ORF">A4U43_C07F27310</name>
</gene>
<name>A0A5P1EF84_ASPOF</name>
<dbReference type="EMBL" id="CM007387">
    <property type="protein sequence ID" value="ONK64555.1"/>
    <property type="molecule type" value="Genomic_DNA"/>
</dbReference>
<feature type="transmembrane region" description="Helical" evidence="1">
    <location>
        <begin position="31"/>
        <end position="55"/>
    </location>
</feature>
<evidence type="ECO:0000313" key="2">
    <source>
        <dbReference type="EMBL" id="ONK64555.1"/>
    </source>
</evidence>
<evidence type="ECO:0000256" key="1">
    <source>
        <dbReference type="SAM" id="Phobius"/>
    </source>
</evidence>
<protein>
    <submittedName>
        <fullName evidence="2">Uncharacterized protein</fullName>
    </submittedName>
</protein>
<dbReference type="AlphaFoldDB" id="A0A5P1EF84"/>
<dbReference type="Gramene" id="ONK64555">
    <property type="protein sequence ID" value="ONK64555"/>
    <property type="gene ID" value="A4U43_C07F27310"/>
</dbReference>
<keyword evidence="3" id="KW-1185">Reference proteome</keyword>
<keyword evidence="1" id="KW-0472">Membrane</keyword>
<sequence length="105" mass="11700">MFTYAYDSYVPSDEEDSEQTLFRQRILKQTLCACLGCSLLLLGPWSSVVVLAFGWPVLLRVLNERALDVPRKKDCPICLAISGISSSIELLLRLQPSSSFNLSDS</sequence>
<keyword evidence="1" id="KW-0812">Transmembrane</keyword>
<keyword evidence="1" id="KW-1133">Transmembrane helix</keyword>
<proteinExistence type="predicted"/>
<dbReference type="Proteomes" id="UP000243459">
    <property type="component" value="Chromosome 7"/>
</dbReference>
<accession>A0A5P1EF84</accession>